<reference evidence="1 3" key="1">
    <citation type="submission" date="2016-02" db="EMBL/GenBank/DDBJ databases">
        <authorList>
            <person name="Holder M.E."/>
            <person name="Ajami N.J."/>
            <person name="Petrosino J.F."/>
        </authorList>
    </citation>
    <scope>NUCLEOTIDE SEQUENCE [LARGE SCALE GENOMIC DNA]</scope>
    <source>
        <strain evidence="1 3">CCUG 32990</strain>
    </source>
</reference>
<dbReference type="KEGG" id="chg:AXF12_06060"/>
<gene>
    <name evidence="1" type="ORF">AXF12_06060</name>
    <name evidence="2" type="ORF">SAMEA44541418_00502</name>
</gene>
<evidence type="ECO:0000313" key="3">
    <source>
        <dbReference type="Proteomes" id="UP000065822"/>
    </source>
</evidence>
<dbReference type="RefSeq" id="WP_066429217.1">
    <property type="nucleotide sequence ID" value="NZ_CP014227.1"/>
</dbReference>
<reference evidence="2 4" key="2">
    <citation type="submission" date="2017-06" db="EMBL/GenBank/DDBJ databases">
        <authorList>
            <consortium name="Pathogen Informatics"/>
        </authorList>
    </citation>
    <scope>NUCLEOTIDE SEQUENCE [LARGE SCALE GENOMIC DNA]</scope>
    <source>
        <strain evidence="2 4">NCTC12947</strain>
    </source>
</reference>
<proteinExistence type="predicted"/>
<organism evidence="2 4">
    <name type="scientific">Capnocytophaga haemolytica</name>
    <dbReference type="NCBI Taxonomy" id="45243"/>
    <lineage>
        <taxon>Bacteria</taxon>
        <taxon>Pseudomonadati</taxon>
        <taxon>Bacteroidota</taxon>
        <taxon>Flavobacteriia</taxon>
        <taxon>Flavobacteriales</taxon>
        <taxon>Flavobacteriaceae</taxon>
        <taxon>Capnocytophaga</taxon>
    </lineage>
</organism>
<evidence type="ECO:0000313" key="4">
    <source>
        <dbReference type="Proteomes" id="UP000215539"/>
    </source>
</evidence>
<accession>A0AAX2GVK4</accession>
<keyword evidence="3" id="KW-1185">Reference proteome</keyword>
<sequence>MSKSVLIKTPKAIDEAAFIERLGEVFVEKDIYNLILQFEGKYLWWFFDIPDGDREETFTDSLVQFSSAFSYHEVLRFYDFLDSAIPYEAWENSGVPLPYERVLSGARIFTHDELVGLLFEEYAKADEQKYTDLFLVSLSTGHMLWRSGLAALKKIRDIPEHTFMPIDAADPQSACAVCRCRRTHIRDYNGFIPYYFEEGALYSGGLLELYYFLSATNKLFTHQPRKADREIFAALSEAIATAPTKEAVLQAMQHIKGFEADEQECRGLLNVMSRGLRQKSGVRSQ</sequence>
<evidence type="ECO:0000313" key="1">
    <source>
        <dbReference type="EMBL" id="AMD85120.1"/>
    </source>
</evidence>
<dbReference type="AlphaFoldDB" id="A0AAX2GVK4"/>
<dbReference type="EMBL" id="CP014227">
    <property type="protein sequence ID" value="AMD85120.1"/>
    <property type="molecule type" value="Genomic_DNA"/>
</dbReference>
<evidence type="ECO:0000313" key="2">
    <source>
        <dbReference type="EMBL" id="SNV04843.1"/>
    </source>
</evidence>
<dbReference type="EMBL" id="LT906449">
    <property type="protein sequence ID" value="SNV04843.1"/>
    <property type="molecule type" value="Genomic_DNA"/>
</dbReference>
<dbReference type="Proteomes" id="UP000065822">
    <property type="component" value="Chromosome"/>
</dbReference>
<name>A0AAX2GVK4_9FLAO</name>
<dbReference type="Proteomes" id="UP000215539">
    <property type="component" value="Chromosome 1"/>
</dbReference>
<protein>
    <submittedName>
        <fullName evidence="2">Uncharacterized protein</fullName>
    </submittedName>
</protein>